<evidence type="ECO:0000313" key="1">
    <source>
        <dbReference type="EMBL" id="KAF7150578.1"/>
    </source>
</evidence>
<dbReference type="PANTHER" id="PTHR43019:SF23">
    <property type="entry name" value="PROTEASE DO-LIKE 5, CHLOROPLASTIC"/>
    <property type="match status" value="1"/>
</dbReference>
<dbReference type="AlphaFoldDB" id="A0A834HAL0"/>
<accession>A0A834HAL0</accession>
<dbReference type="OrthoDB" id="1636974at2759"/>
<proteinExistence type="predicted"/>
<dbReference type="PANTHER" id="PTHR43019">
    <property type="entry name" value="SERINE ENDOPROTEASE DEGS"/>
    <property type="match status" value="1"/>
</dbReference>
<dbReference type="Pfam" id="PF13365">
    <property type="entry name" value="Trypsin_2"/>
    <property type="match status" value="1"/>
</dbReference>
<dbReference type="SUPFAM" id="SSF50494">
    <property type="entry name" value="Trypsin-like serine proteases"/>
    <property type="match status" value="1"/>
</dbReference>
<dbReference type="Gene3D" id="2.40.10.10">
    <property type="entry name" value="Trypsin-like serine proteases"/>
    <property type="match status" value="2"/>
</dbReference>
<sequence>MKFQSQPLSIVVEMMLLLRSYDVVRLVDPDNYYRLGTNHSWDSEIESAIHRGEDPCFTSIMEVNFEEEFHTNDTRLSPELRKQFYKKLKQVVVFIVNQPALEDVTENEMGKQMFRSPDGQLEELRAFAGSGVIMDNRGFILTCAHFLKPDFKIICVRRVDEDFYFGAELVTKNIDLDLAILKPINNDGVRYNFSKFGSLIDVGMEVFSIAHPRRLCYTLAIGHVAFPCNHSITDGLVSPMLKTPGGRVYEDIIGSRLNSISYRGKNLQLIQISNFHLAGGSSGGPIFDPQGRVIGISSYGTGYFHFVVHLSMLKKFWEDFVPKPRPPKKRKRSSKVKRKRWNMIFPRSVRLILKGKKG</sequence>
<gene>
    <name evidence="1" type="ORF">RHSIM_Rhsim02G0099000</name>
</gene>
<keyword evidence="2" id="KW-1185">Reference proteome</keyword>
<comment type="caution">
    <text evidence="1">The sequence shown here is derived from an EMBL/GenBank/DDBJ whole genome shotgun (WGS) entry which is preliminary data.</text>
</comment>
<evidence type="ECO:0000313" key="2">
    <source>
        <dbReference type="Proteomes" id="UP000626092"/>
    </source>
</evidence>
<dbReference type="InterPro" id="IPR043504">
    <property type="entry name" value="Peptidase_S1_PA_chymotrypsin"/>
</dbReference>
<reference evidence="1" key="1">
    <citation type="submission" date="2019-11" db="EMBL/GenBank/DDBJ databases">
        <authorList>
            <person name="Liu Y."/>
            <person name="Hou J."/>
            <person name="Li T.-Q."/>
            <person name="Guan C.-H."/>
            <person name="Wu X."/>
            <person name="Wu H.-Z."/>
            <person name="Ling F."/>
            <person name="Zhang R."/>
            <person name="Shi X.-G."/>
            <person name="Ren J.-P."/>
            <person name="Chen E.-F."/>
            <person name="Sun J.-M."/>
        </authorList>
    </citation>
    <scope>NUCLEOTIDE SEQUENCE</scope>
    <source>
        <strain evidence="1">Adult_tree_wgs_1</strain>
        <tissue evidence="1">Leaves</tissue>
    </source>
</reference>
<organism evidence="1 2">
    <name type="scientific">Rhododendron simsii</name>
    <name type="common">Sims's rhododendron</name>
    <dbReference type="NCBI Taxonomy" id="118357"/>
    <lineage>
        <taxon>Eukaryota</taxon>
        <taxon>Viridiplantae</taxon>
        <taxon>Streptophyta</taxon>
        <taxon>Embryophyta</taxon>
        <taxon>Tracheophyta</taxon>
        <taxon>Spermatophyta</taxon>
        <taxon>Magnoliopsida</taxon>
        <taxon>eudicotyledons</taxon>
        <taxon>Gunneridae</taxon>
        <taxon>Pentapetalae</taxon>
        <taxon>asterids</taxon>
        <taxon>Ericales</taxon>
        <taxon>Ericaceae</taxon>
        <taxon>Ericoideae</taxon>
        <taxon>Rhodoreae</taxon>
        <taxon>Rhododendron</taxon>
    </lineage>
</organism>
<protein>
    <submittedName>
        <fullName evidence="1">Uncharacterized protein</fullName>
    </submittedName>
</protein>
<dbReference type="EMBL" id="WJXA01000002">
    <property type="protein sequence ID" value="KAF7150578.1"/>
    <property type="molecule type" value="Genomic_DNA"/>
</dbReference>
<name>A0A834HAL0_RHOSS</name>
<dbReference type="Proteomes" id="UP000626092">
    <property type="component" value="Unassembled WGS sequence"/>
</dbReference>
<dbReference type="InterPro" id="IPR009003">
    <property type="entry name" value="Peptidase_S1_PA"/>
</dbReference>